<organism evidence="7">
    <name type="scientific">Arion vulgaris</name>
    <dbReference type="NCBI Taxonomy" id="1028688"/>
    <lineage>
        <taxon>Eukaryota</taxon>
        <taxon>Metazoa</taxon>
        <taxon>Spiralia</taxon>
        <taxon>Lophotrochozoa</taxon>
        <taxon>Mollusca</taxon>
        <taxon>Gastropoda</taxon>
        <taxon>Heterobranchia</taxon>
        <taxon>Euthyneura</taxon>
        <taxon>Panpulmonata</taxon>
        <taxon>Eupulmonata</taxon>
        <taxon>Stylommatophora</taxon>
        <taxon>Helicina</taxon>
        <taxon>Arionoidea</taxon>
        <taxon>Arionidae</taxon>
        <taxon>Arion</taxon>
    </lineage>
</organism>
<dbReference type="AlphaFoldDB" id="A0A0B6Z1X9"/>
<dbReference type="GO" id="GO:0015379">
    <property type="term" value="F:potassium:chloride symporter activity"/>
    <property type="evidence" value="ECO:0007669"/>
    <property type="project" value="TreeGrafter"/>
</dbReference>
<dbReference type="InterPro" id="IPR004841">
    <property type="entry name" value="AA-permease/SLC12A_dom"/>
</dbReference>
<feature type="domain" description="Amino acid permease/ SLC12A" evidence="6">
    <location>
        <begin position="186"/>
        <end position="246"/>
    </location>
</feature>
<dbReference type="EMBL" id="HACG01015653">
    <property type="protein sequence ID" value="CEK62518.1"/>
    <property type="molecule type" value="Transcribed_RNA"/>
</dbReference>
<gene>
    <name evidence="7" type="primary">ORF45383</name>
</gene>
<evidence type="ECO:0000259" key="6">
    <source>
        <dbReference type="Pfam" id="PF00324"/>
    </source>
</evidence>
<feature type="non-terminal residue" evidence="7">
    <location>
        <position position="248"/>
    </location>
</feature>
<evidence type="ECO:0000256" key="3">
    <source>
        <dbReference type="ARBA" id="ARBA00022989"/>
    </source>
</evidence>
<accession>A0A0B6Z1X9</accession>
<feature type="transmembrane region" description="Helical" evidence="5">
    <location>
        <begin position="6"/>
        <end position="24"/>
    </location>
</feature>
<name>A0A0B6Z1X9_9EUPU</name>
<dbReference type="GO" id="GO:1990573">
    <property type="term" value="P:potassium ion import across plasma membrane"/>
    <property type="evidence" value="ECO:0007669"/>
    <property type="project" value="TreeGrafter"/>
</dbReference>
<evidence type="ECO:0000256" key="2">
    <source>
        <dbReference type="ARBA" id="ARBA00022692"/>
    </source>
</evidence>
<dbReference type="GO" id="GO:0007268">
    <property type="term" value="P:chemical synaptic transmission"/>
    <property type="evidence" value="ECO:0007669"/>
    <property type="project" value="TreeGrafter"/>
</dbReference>
<dbReference type="PANTHER" id="PTHR11827:SF73">
    <property type="entry name" value="KAZACHOC, ISOFORM G"/>
    <property type="match status" value="1"/>
</dbReference>
<evidence type="ECO:0000256" key="4">
    <source>
        <dbReference type="ARBA" id="ARBA00023136"/>
    </source>
</evidence>
<sequence>VGLLFYFGTCVAASMYIIGSIEILVKYMAPQLDRFGDIFNSCRLYGTVVLILLTIIIFFGVGIVSKFAAFSLACVLISIISIYIGIFVANPDRSMEVCYLGDRLLTQESVMFNNTFLCNKDESGPIYRHYCSDNTSSSCDYFKNPNTIARIVKAIPGLGSGVFKDNAKSRYTEQGKVVGTDEDGSTDRGEIIADLTSSFMVLLAIYFPSVTGIMAGSNRSGDLLDAQKSIPVGTIAAVATTSSVYISC</sequence>
<keyword evidence="3 5" id="KW-1133">Transmembrane helix</keyword>
<dbReference type="GO" id="GO:0055075">
    <property type="term" value="P:potassium ion homeostasis"/>
    <property type="evidence" value="ECO:0007669"/>
    <property type="project" value="TreeGrafter"/>
</dbReference>
<dbReference type="PANTHER" id="PTHR11827">
    <property type="entry name" value="SOLUTE CARRIER FAMILY 12, CATION COTRANSPORTERS"/>
    <property type="match status" value="1"/>
</dbReference>
<dbReference type="GO" id="GO:0005886">
    <property type="term" value="C:plasma membrane"/>
    <property type="evidence" value="ECO:0007669"/>
    <property type="project" value="TreeGrafter"/>
</dbReference>
<comment type="subcellular location">
    <subcellularLocation>
        <location evidence="1">Membrane</location>
        <topology evidence="1">Multi-pass membrane protein</topology>
    </subcellularLocation>
</comment>
<evidence type="ECO:0000313" key="7">
    <source>
        <dbReference type="EMBL" id="CEK62518.1"/>
    </source>
</evidence>
<keyword evidence="4 5" id="KW-0472">Membrane</keyword>
<feature type="transmembrane region" description="Helical" evidence="5">
    <location>
        <begin position="70"/>
        <end position="89"/>
    </location>
</feature>
<feature type="transmembrane region" description="Helical" evidence="5">
    <location>
        <begin position="44"/>
        <end position="64"/>
    </location>
</feature>
<dbReference type="Pfam" id="PF00324">
    <property type="entry name" value="AA_permease"/>
    <property type="match status" value="1"/>
</dbReference>
<dbReference type="GO" id="GO:0045202">
    <property type="term" value="C:synapse"/>
    <property type="evidence" value="ECO:0007669"/>
    <property type="project" value="GOC"/>
</dbReference>
<dbReference type="InterPro" id="IPR004842">
    <property type="entry name" value="SLC12A_fam"/>
</dbReference>
<dbReference type="GO" id="GO:0055064">
    <property type="term" value="P:chloride ion homeostasis"/>
    <property type="evidence" value="ECO:0007669"/>
    <property type="project" value="TreeGrafter"/>
</dbReference>
<proteinExistence type="predicted"/>
<keyword evidence="2 5" id="KW-0812">Transmembrane</keyword>
<feature type="non-terminal residue" evidence="7">
    <location>
        <position position="1"/>
    </location>
</feature>
<evidence type="ECO:0000256" key="1">
    <source>
        <dbReference type="ARBA" id="ARBA00004141"/>
    </source>
</evidence>
<protein>
    <recommendedName>
        <fullName evidence="6">Amino acid permease/ SLC12A domain-containing protein</fullName>
    </recommendedName>
</protein>
<dbReference type="Gene3D" id="1.20.1740.10">
    <property type="entry name" value="Amino acid/polyamine transporter I"/>
    <property type="match status" value="1"/>
</dbReference>
<dbReference type="GO" id="GO:0006884">
    <property type="term" value="P:cell volume homeostasis"/>
    <property type="evidence" value="ECO:0007669"/>
    <property type="project" value="TreeGrafter"/>
</dbReference>
<reference evidence="7" key="1">
    <citation type="submission" date="2014-12" db="EMBL/GenBank/DDBJ databases">
        <title>Insight into the proteome of Arion vulgaris.</title>
        <authorList>
            <person name="Aradska J."/>
            <person name="Bulat T."/>
            <person name="Smidak R."/>
            <person name="Sarate P."/>
            <person name="Gangsoo J."/>
            <person name="Sialana F."/>
            <person name="Bilban M."/>
            <person name="Lubec G."/>
        </authorList>
    </citation>
    <scope>NUCLEOTIDE SEQUENCE</scope>
    <source>
        <tissue evidence="7">Skin</tissue>
    </source>
</reference>
<evidence type="ECO:0000256" key="5">
    <source>
        <dbReference type="SAM" id="Phobius"/>
    </source>
</evidence>